<dbReference type="EMBL" id="CAJPWZ010002098">
    <property type="protein sequence ID" value="CAG2230767.1"/>
    <property type="molecule type" value="Genomic_DNA"/>
</dbReference>
<protein>
    <submittedName>
        <fullName evidence="1">Uncharacterized protein</fullName>
    </submittedName>
</protein>
<evidence type="ECO:0000313" key="1">
    <source>
        <dbReference type="EMBL" id="CAG2230767.1"/>
    </source>
</evidence>
<evidence type="ECO:0000313" key="2">
    <source>
        <dbReference type="Proteomes" id="UP000683360"/>
    </source>
</evidence>
<comment type="caution">
    <text evidence="1">The sequence shown here is derived from an EMBL/GenBank/DDBJ whole genome shotgun (WGS) entry which is preliminary data.</text>
</comment>
<sequence>MTSEENFQEGMNQFIETIVTIVNGKHLTEKHETDAIVEPRIDLATASKPCAYEYSKEEQLPLPEFHRRYKDNLPLLVIVTEGFYGETKYDDFANDQIIRLHRTCQQLRALARLSTDDGSQRDEFLSIPVDGKYKFSVVKSSKKGSFPLSVKRKLFNGGGACNCITSPMNTARITRMQYLL</sequence>
<dbReference type="OrthoDB" id="6077228at2759"/>
<name>A0A8S3TBA8_MYTED</name>
<proteinExistence type="predicted"/>
<gene>
    <name evidence="1" type="ORF">MEDL_43556</name>
</gene>
<keyword evidence="2" id="KW-1185">Reference proteome</keyword>
<organism evidence="1 2">
    <name type="scientific">Mytilus edulis</name>
    <name type="common">Blue mussel</name>
    <dbReference type="NCBI Taxonomy" id="6550"/>
    <lineage>
        <taxon>Eukaryota</taxon>
        <taxon>Metazoa</taxon>
        <taxon>Spiralia</taxon>
        <taxon>Lophotrochozoa</taxon>
        <taxon>Mollusca</taxon>
        <taxon>Bivalvia</taxon>
        <taxon>Autobranchia</taxon>
        <taxon>Pteriomorphia</taxon>
        <taxon>Mytilida</taxon>
        <taxon>Mytiloidea</taxon>
        <taxon>Mytilidae</taxon>
        <taxon>Mytilinae</taxon>
        <taxon>Mytilus</taxon>
    </lineage>
</organism>
<dbReference type="Proteomes" id="UP000683360">
    <property type="component" value="Unassembled WGS sequence"/>
</dbReference>
<accession>A0A8S3TBA8</accession>
<dbReference type="AlphaFoldDB" id="A0A8S3TBA8"/>
<reference evidence="1" key="1">
    <citation type="submission" date="2021-03" db="EMBL/GenBank/DDBJ databases">
        <authorList>
            <person name="Bekaert M."/>
        </authorList>
    </citation>
    <scope>NUCLEOTIDE SEQUENCE</scope>
</reference>